<dbReference type="InterPro" id="IPR041577">
    <property type="entry name" value="RT_RNaseH_2"/>
</dbReference>
<dbReference type="PANTHER" id="PTHR37984">
    <property type="entry name" value="PROTEIN CBG26694"/>
    <property type="match status" value="1"/>
</dbReference>
<dbReference type="SUPFAM" id="SSF50630">
    <property type="entry name" value="Acid proteases"/>
    <property type="match status" value="1"/>
</dbReference>
<dbReference type="Gene3D" id="3.10.20.370">
    <property type="match status" value="1"/>
</dbReference>
<dbReference type="InterPro" id="IPR041588">
    <property type="entry name" value="Integrase_H2C2"/>
</dbReference>
<dbReference type="CDD" id="cd00303">
    <property type="entry name" value="retropepsin_like"/>
    <property type="match status" value="1"/>
</dbReference>
<protein>
    <submittedName>
        <fullName evidence="11">DNA/RNA polymerases superfamily protein</fullName>
    </submittedName>
</protein>
<evidence type="ECO:0000259" key="10">
    <source>
        <dbReference type="Pfam" id="PF17921"/>
    </source>
</evidence>
<dbReference type="Pfam" id="PF17921">
    <property type="entry name" value="Integrase_H2C2"/>
    <property type="match status" value="1"/>
</dbReference>
<evidence type="ECO:0000256" key="6">
    <source>
        <dbReference type="SAM" id="MobiDB-lite"/>
    </source>
</evidence>
<evidence type="ECO:0000313" key="11">
    <source>
        <dbReference type="EMBL" id="KAA3461821.1"/>
    </source>
</evidence>
<dbReference type="OrthoDB" id="1738613at2759"/>
<dbReference type="GO" id="GO:0016779">
    <property type="term" value="F:nucleotidyltransferase activity"/>
    <property type="evidence" value="ECO:0007669"/>
    <property type="project" value="UniProtKB-KW"/>
</dbReference>
<dbReference type="SUPFAM" id="SSF53098">
    <property type="entry name" value="Ribonuclease H-like"/>
    <property type="match status" value="1"/>
</dbReference>
<dbReference type="InterPro" id="IPR043502">
    <property type="entry name" value="DNA/RNA_pol_sf"/>
</dbReference>
<keyword evidence="4" id="KW-0255">Endonuclease</keyword>
<dbReference type="Gene3D" id="2.40.70.10">
    <property type="entry name" value="Acid Proteases"/>
    <property type="match status" value="1"/>
</dbReference>
<feature type="domain" description="Reverse transcriptase/retrotransposon-derived protein RNase H-like" evidence="9">
    <location>
        <begin position="755"/>
        <end position="848"/>
    </location>
</feature>
<feature type="domain" description="Reverse transcriptase" evidence="7">
    <location>
        <begin position="564"/>
        <end position="732"/>
    </location>
</feature>
<evidence type="ECO:0000256" key="3">
    <source>
        <dbReference type="ARBA" id="ARBA00022722"/>
    </source>
</evidence>
<feature type="domain" description="Retrotransposon gag" evidence="8">
    <location>
        <begin position="83"/>
        <end position="176"/>
    </location>
</feature>
<evidence type="ECO:0000256" key="2">
    <source>
        <dbReference type="ARBA" id="ARBA00022695"/>
    </source>
</evidence>
<dbReference type="CDD" id="cd09274">
    <property type="entry name" value="RNase_HI_RT_Ty3"/>
    <property type="match status" value="1"/>
</dbReference>
<evidence type="ECO:0000259" key="7">
    <source>
        <dbReference type="Pfam" id="PF00078"/>
    </source>
</evidence>
<dbReference type="AlphaFoldDB" id="A0A5B6UUL1"/>
<keyword evidence="4" id="KW-0378">Hydrolase</keyword>
<dbReference type="PANTHER" id="PTHR37984:SF5">
    <property type="entry name" value="PROTEIN NYNRIN-LIKE"/>
    <property type="match status" value="1"/>
</dbReference>
<dbReference type="InterPro" id="IPR005162">
    <property type="entry name" value="Retrotrans_gag_dom"/>
</dbReference>
<feature type="domain" description="Integrase zinc-binding" evidence="10">
    <location>
        <begin position="965"/>
        <end position="1022"/>
    </location>
</feature>
<dbReference type="InterPro" id="IPR021109">
    <property type="entry name" value="Peptidase_aspartic_dom_sf"/>
</dbReference>
<dbReference type="InterPro" id="IPR012337">
    <property type="entry name" value="RNaseH-like_sf"/>
</dbReference>
<keyword evidence="1" id="KW-0808">Transferase</keyword>
<dbReference type="Pfam" id="PF08284">
    <property type="entry name" value="RVP_2"/>
    <property type="match status" value="1"/>
</dbReference>
<accession>A0A5B6UUL1</accession>
<dbReference type="GO" id="GO:0004519">
    <property type="term" value="F:endonuclease activity"/>
    <property type="evidence" value="ECO:0007669"/>
    <property type="project" value="UniProtKB-KW"/>
</dbReference>
<comment type="caution">
    <text evidence="11">The sequence shown here is derived from an EMBL/GenBank/DDBJ whole genome shotgun (WGS) entry which is preliminary data.</text>
</comment>
<dbReference type="Proteomes" id="UP000325315">
    <property type="component" value="Unassembled WGS sequence"/>
</dbReference>
<dbReference type="InterPro" id="IPR050951">
    <property type="entry name" value="Retrovirus_Pol_polyprotein"/>
</dbReference>
<evidence type="ECO:0000313" key="12">
    <source>
        <dbReference type="Proteomes" id="UP000325315"/>
    </source>
</evidence>
<organism evidence="11 12">
    <name type="scientific">Gossypium australe</name>
    <dbReference type="NCBI Taxonomy" id="47621"/>
    <lineage>
        <taxon>Eukaryota</taxon>
        <taxon>Viridiplantae</taxon>
        <taxon>Streptophyta</taxon>
        <taxon>Embryophyta</taxon>
        <taxon>Tracheophyta</taxon>
        <taxon>Spermatophyta</taxon>
        <taxon>Magnoliopsida</taxon>
        <taxon>eudicotyledons</taxon>
        <taxon>Gunneridae</taxon>
        <taxon>Pentapetalae</taxon>
        <taxon>rosids</taxon>
        <taxon>malvids</taxon>
        <taxon>Malvales</taxon>
        <taxon>Malvaceae</taxon>
        <taxon>Malvoideae</taxon>
        <taxon>Gossypium</taxon>
    </lineage>
</organism>
<dbReference type="Pfam" id="PF00078">
    <property type="entry name" value="RVT_1"/>
    <property type="match status" value="1"/>
</dbReference>
<name>A0A5B6UUL1_9ROSI</name>
<feature type="region of interest" description="Disordered" evidence="6">
    <location>
        <begin position="279"/>
        <end position="319"/>
    </location>
</feature>
<feature type="compositionally biased region" description="Basic and acidic residues" evidence="6">
    <location>
        <begin position="200"/>
        <end position="218"/>
    </location>
</feature>
<sequence length="1095" mass="124995">MLEREAPASLVTETGSHDRTERDDALSQAMLQVLERVAGASTGSMARGGVSGIAPNVAEYWLEAVERIMDDFDCTVEQKLKGAVSLLRDEAYQWWLTVREGTQADRVTWDFFKTTFQGKYVGASYVDARRKEFLNLVQGNKSVTEYEAEFLRLSRYTWGIVSTEYEHCVRFEDGLQDELWRERDFAALVEKTKIVEDVKRSERQNREKERGRNKRDFRPSSSSDRFHKRSRFGGLVRTGVPMVAGRLQPCAVCKLSHQGECWKRNGACFRCGSRDQSVKDCTQRPGPMPVVGQGYVQPRRGGHLPPRGRGPARGGNRFRRGRGAPSIGVGLVYGARRREDGDAPDVITGTFLIHDVPFIALIDIGSTHSYVACTVSGTLGLQYELANREMSVVSPLRQLVIVNKLCRDVPLEVQGVIFPAYLMELPFGEFDLILGMDWLGKHRANLDCAAKRMALKSSRMRKAEKLVRKGCEAFLAYVKSLSVGGVRTVKEFSDVFPEEISGLPPNREVEFGIELLPGTVLVSIAPYRMAPKELVKLKAQIQELLDRGFIRSSMSSRGAPVLFVKKKDGSMCMCINYRQLNKLTIKNKYPLPRIDDLFDQLRGALVFSKIDLRLGYHQLRVKEADIYKTAFRTRYGHYEFLVMPFWLTNAPAAFMDMMNRVFQPYLDRFMVVFIDDILLYAKFSKYEFWLKEVTFLGHVVSAEGIRVDPWKVEAVLDWKPPKSVSEIRSFLGLAGIFTDCCTLTKLLCKGVPFVWTDKQQESFEKLKKILTEAPVLIQPEAGKEFIVYCDASHTGLGCVLMQEGKVVGYASRQLRPHEGNCPIHDLELAVVVFALKIWRHYLYGEKSIIYTDTQKELNLRQRRWIELLKDYDCSIEYHPGKANVVADALSRKVVSDLRVILFVDGSLLAELQVKPTWVDQIKEKQLLDESLGSHFQQVKSGETMDFGLNSEGVLCFWGRVCVPRDSELRQSILWEAHSSPYAMHPGGNKLYRDLRELYWWSGLKREVTDFVSKCLTCQQVKAEHQLPFGLLQPVKIPLWKWEKVIMDFVSWLPLTPSKKDSVWVIVDWLTKFAHFIPVRTNYSLQKLASCIWQRL</sequence>
<evidence type="ECO:0000256" key="1">
    <source>
        <dbReference type="ARBA" id="ARBA00022679"/>
    </source>
</evidence>
<evidence type="ECO:0000259" key="9">
    <source>
        <dbReference type="Pfam" id="PF17919"/>
    </source>
</evidence>
<evidence type="ECO:0000256" key="4">
    <source>
        <dbReference type="ARBA" id="ARBA00022759"/>
    </source>
</evidence>
<dbReference type="Pfam" id="PF17919">
    <property type="entry name" value="RT_RNaseH_2"/>
    <property type="match status" value="1"/>
</dbReference>
<keyword evidence="2" id="KW-0548">Nucleotidyltransferase</keyword>
<gene>
    <name evidence="11" type="ORF">EPI10_028365</name>
</gene>
<feature type="region of interest" description="Disordered" evidence="6">
    <location>
        <begin position="1"/>
        <end position="22"/>
    </location>
</feature>
<dbReference type="CDD" id="cd01647">
    <property type="entry name" value="RT_LTR"/>
    <property type="match status" value="1"/>
</dbReference>
<dbReference type="SUPFAM" id="SSF56672">
    <property type="entry name" value="DNA/RNA polymerases"/>
    <property type="match status" value="1"/>
</dbReference>
<keyword evidence="12" id="KW-1185">Reference proteome</keyword>
<keyword evidence="5" id="KW-0511">Multifunctional enzyme</keyword>
<evidence type="ECO:0000256" key="5">
    <source>
        <dbReference type="ARBA" id="ARBA00023268"/>
    </source>
</evidence>
<dbReference type="InterPro" id="IPR043128">
    <property type="entry name" value="Rev_trsase/Diguanyl_cyclase"/>
</dbReference>
<dbReference type="InterPro" id="IPR000477">
    <property type="entry name" value="RT_dom"/>
</dbReference>
<dbReference type="EMBL" id="SMMG02000009">
    <property type="protein sequence ID" value="KAA3461821.1"/>
    <property type="molecule type" value="Genomic_DNA"/>
</dbReference>
<reference evidence="12" key="1">
    <citation type="journal article" date="2019" name="Plant Biotechnol. J.">
        <title>Genome sequencing of the Australian wild diploid species Gossypium australe highlights disease resistance and delayed gland morphogenesis.</title>
        <authorList>
            <person name="Cai Y."/>
            <person name="Cai X."/>
            <person name="Wang Q."/>
            <person name="Wang P."/>
            <person name="Zhang Y."/>
            <person name="Cai C."/>
            <person name="Xu Y."/>
            <person name="Wang K."/>
            <person name="Zhou Z."/>
            <person name="Wang C."/>
            <person name="Geng S."/>
            <person name="Li B."/>
            <person name="Dong Q."/>
            <person name="Hou Y."/>
            <person name="Wang H."/>
            <person name="Ai P."/>
            <person name="Liu Z."/>
            <person name="Yi F."/>
            <person name="Sun M."/>
            <person name="An G."/>
            <person name="Cheng J."/>
            <person name="Zhang Y."/>
            <person name="Shi Q."/>
            <person name="Xie Y."/>
            <person name="Shi X."/>
            <person name="Chang Y."/>
            <person name="Huang F."/>
            <person name="Chen Y."/>
            <person name="Hong S."/>
            <person name="Mi L."/>
            <person name="Sun Q."/>
            <person name="Zhang L."/>
            <person name="Zhou B."/>
            <person name="Peng R."/>
            <person name="Zhang X."/>
            <person name="Liu F."/>
        </authorList>
    </citation>
    <scope>NUCLEOTIDE SEQUENCE [LARGE SCALE GENOMIC DNA]</scope>
    <source>
        <strain evidence="12">cv. PA1801</strain>
    </source>
</reference>
<feature type="region of interest" description="Disordered" evidence="6">
    <location>
        <begin position="200"/>
        <end position="230"/>
    </location>
</feature>
<proteinExistence type="predicted"/>
<dbReference type="Gene3D" id="1.10.340.70">
    <property type="match status" value="1"/>
</dbReference>
<dbReference type="Pfam" id="PF03732">
    <property type="entry name" value="Retrotrans_gag"/>
    <property type="match status" value="1"/>
</dbReference>
<dbReference type="Gene3D" id="3.10.10.10">
    <property type="entry name" value="HIV Type 1 Reverse Transcriptase, subunit A, domain 1"/>
    <property type="match status" value="1"/>
</dbReference>
<dbReference type="Gene3D" id="3.30.70.270">
    <property type="match status" value="2"/>
</dbReference>
<keyword evidence="3" id="KW-0540">Nuclease</keyword>
<evidence type="ECO:0000259" key="8">
    <source>
        <dbReference type="Pfam" id="PF03732"/>
    </source>
</evidence>